<dbReference type="PROSITE" id="PS50033">
    <property type="entry name" value="UBX"/>
    <property type="match status" value="1"/>
</dbReference>
<accession>A0A5E8BBE7</accession>
<protein>
    <recommendedName>
        <fullName evidence="1">UBX domain-containing protein</fullName>
    </recommendedName>
</protein>
<proteinExistence type="predicted"/>
<dbReference type="GO" id="GO:0005737">
    <property type="term" value="C:cytoplasm"/>
    <property type="evidence" value="ECO:0007669"/>
    <property type="project" value="TreeGrafter"/>
</dbReference>
<dbReference type="Proteomes" id="UP000398389">
    <property type="component" value="Unassembled WGS sequence"/>
</dbReference>
<dbReference type="GeneID" id="43580593"/>
<dbReference type="PANTHER" id="PTHR46467:SF1">
    <property type="entry name" value="TETHER CONTAINING UBX DOMAIN FOR GLUT4"/>
    <property type="match status" value="1"/>
</dbReference>
<dbReference type="InterPro" id="IPR001012">
    <property type="entry name" value="UBX_dom"/>
</dbReference>
<dbReference type="OrthoDB" id="440781at2759"/>
<dbReference type="Pfam" id="PF11470">
    <property type="entry name" value="TUG-UBL1"/>
    <property type="match status" value="1"/>
</dbReference>
<gene>
    <name evidence="2" type="ORF">SAPINGB_P001773</name>
</gene>
<dbReference type="AlphaFoldDB" id="A0A5E8BBE7"/>
<dbReference type="Pfam" id="PF00789">
    <property type="entry name" value="UBX"/>
    <property type="match status" value="1"/>
</dbReference>
<evidence type="ECO:0000313" key="3">
    <source>
        <dbReference type="Proteomes" id="UP000398389"/>
    </source>
</evidence>
<feature type="domain" description="UBX" evidence="1">
    <location>
        <begin position="372"/>
        <end position="426"/>
    </location>
</feature>
<dbReference type="InterPro" id="IPR021569">
    <property type="entry name" value="TUG-UBL1"/>
</dbReference>
<dbReference type="InterPro" id="IPR029071">
    <property type="entry name" value="Ubiquitin-like_domsf"/>
</dbReference>
<dbReference type="GO" id="GO:0005634">
    <property type="term" value="C:nucleus"/>
    <property type="evidence" value="ECO:0007669"/>
    <property type="project" value="TreeGrafter"/>
</dbReference>
<evidence type="ECO:0000259" key="1">
    <source>
        <dbReference type="PROSITE" id="PS50033"/>
    </source>
</evidence>
<name>A0A5E8BBE7_9ASCO</name>
<reference evidence="2 3" key="1">
    <citation type="submission" date="2019-09" db="EMBL/GenBank/DDBJ databases">
        <authorList>
            <person name="Brejova B."/>
        </authorList>
    </citation>
    <scope>NUCLEOTIDE SEQUENCE [LARGE SCALE GENOMIC DNA]</scope>
</reference>
<dbReference type="RefSeq" id="XP_031852384.1">
    <property type="nucleotide sequence ID" value="XM_031996493.1"/>
</dbReference>
<dbReference type="GO" id="GO:0006886">
    <property type="term" value="P:intracellular protein transport"/>
    <property type="evidence" value="ECO:0007669"/>
    <property type="project" value="TreeGrafter"/>
</dbReference>
<dbReference type="PANTHER" id="PTHR46467">
    <property type="entry name" value="TETHER CONTAINING UBX DOMAIN FOR GLUT4"/>
    <property type="match status" value="1"/>
</dbReference>
<dbReference type="Gene3D" id="3.10.20.90">
    <property type="entry name" value="Phosphatidylinositol 3-kinase Catalytic Subunit, Chain A, domain 1"/>
    <property type="match status" value="2"/>
</dbReference>
<evidence type="ECO:0000313" key="2">
    <source>
        <dbReference type="EMBL" id="VVT48426.1"/>
    </source>
</evidence>
<dbReference type="GO" id="GO:0012506">
    <property type="term" value="C:vesicle membrane"/>
    <property type="evidence" value="ECO:0007669"/>
    <property type="project" value="TreeGrafter"/>
</dbReference>
<keyword evidence="3" id="KW-1185">Reference proteome</keyword>
<dbReference type="EMBL" id="CABVLU010000002">
    <property type="protein sequence ID" value="VVT48426.1"/>
    <property type="molecule type" value="Genomic_DNA"/>
</dbReference>
<dbReference type="SUPFAM" id="SSF54236">
    <property type="entry name" value="Ubiquitin-like"/>
    <property type="match status" value="2"/>
</dbReference>
<organism evidence="2 3">
    <name type="scientific">Magnusiomyces paraingens</name>
    <dbReference type="NCBI Taxonomy" id="2606893"/>
    <lineage>
        <taxon>Eukaryota</taxon>
        <taxon>Fungi</taxon>
        <taxon>Dikarya</taxon>
        <taxon>Ascomycota</taxon>
        <taxon>Saccharomycotina</taxon>
        <taxon>Dipodascomycetes</taxon>
        <taxon>Dipodascales</taxon>
        <taxon>Dipodascaceae</taxon>
        <taxon>Magnusiomyces</taxon>
    </lineage>
</organism>
<sequence>MITQVIVEYNARNVKIKVGPNTLIRDLRTQSCKYLGLDEELYAIKHKSSFLSLSAPLKYTNLVQNSKVELTIATAKMRAMSSRAVPVNIKLQVQDLPSHFSDNLIHQFKSNDTIWAIFKYFEAKSGINLTSRSRVVKTTETSGRLYYEAPVIKSFNCNISDFKDYKKTLSELGLTSKQENLRVRFELTEIPIEDALSIQDDLLSELNIKGDQKEIVAESYPNDSNNSQIQEEMEIPFNSIELQTQDKTLRNIERHTQEKTKTIANSLNRLDESTSNIASTKVSRKTSEHKHFCESNLSETGTRDVKVYLPSTEPRKIENSDDSTYTVSLNHSQAYQSQITKAAKLGDGPLLTKKLRRNMEIEKMKKILDIQIRIRFPDLTHIQATFKANETVGHVIDFIRSAIAFPDLPFKIFSNPPKAYYSNRDLVLVKDCKFGTRNLIYFEWDLASELPKDSFPSSGILKPDYLNTGTSILNSSDIAVNNTISEHSLDSSATDKSIYLNVSNNDLLTKSEKEKKLFKFIKTGRK</sequence>